<name>A0A7J8K2E2_MOLMO</name>
<dbReference type="GO" id="GO:0007268">
    <property type="term" value="P:chemical synaptic transmission"/>
    <property type="evidence" value="ECO:0007669"/>
    <property type="project" value="TreeGrafter"/>
</dbReference>
<organism evidence="1 2">
    <name type="scientific">Molossus molossus</name>
    <name type="common">Pallas' mastiff bat</name>
    <name type="synonym">Vespertilio molossus</name>
    <dbReference type="NCBI Taxonomy" id="27622"/>
    <lineage>
        <taxon>Eukaryota</taxon>
        <taxon>Metazoa</taxon>
        <taxon>Chordata</taxon>
        <taxon>Craniata</taxon>
        <taxon>Vertebrata</taxon>
        <taxon>Euteleostomi</taxon>
        <taxon>Mammalia</taxon>
        <taxon>Eutheria</taxon>
        <taxon>Laurasiatheria</taxon>
        <taxon>Chiroptera</taxon>
        <taxon>Yangochiroptera</taxon>
        <taxon>Molossidae</taxon>
        <taxon>Molossus</taxon>
    </lineage>
</organism>
<dbReference type="GO" id="GO:0045202">
    <property type="term" value="C:synapse"/>
    <property type="evidence" value="ECO:0007669"/>
    <property type="project" value="TreeGrafter"/>
</dbReference>
<dbReference type="EMBL" id="JACASF010000001">
    <property type="protein sequence ID" value="KAF6502799.1"/>
    <property type="molecule type" value="Genomic_DNA"/>
</dbReference>
<dbReference type="GO" id="GO:0008088">
    <property type="term" value="P:axo-dendritic transport"/>
    <property type="evidence" value="ECO:0007669"/>
    <property type="project" value="TreeGrafter"/>
</dbReference>
<keyword evidence="2" id="KW-1185">Reference proteome</keyword>
<reference evidence="1 2" key="1">
    <citation type="journal article" date="2020" name="Nature">
        <title>Six reference-quality genomes reveal evolution of bat adaptations.</title>
        <authorList>
            <person name="Jebb D."/>
            <person name="Huang Z."/>
            <person name="Pippel M."/>
            <person name="Hughes G.M."/>
            <person name="Lavrichenko K."/>
            <person name="Devanna P."/>
            <person name="Winkler S."/>
            <person name="Jermiin L.S."/>
            <person name="Skirmuntt E.C."/>
            <person name="Katzourakis A."/>
            <person name="Burkitt-Gray L."/>
            <person name="Ray D.A."/>
            <person name="Sullivan K.A.M."/>
            <person name="Roscito J.G."/>
            <person name="Kirilenko B.M."/>
            <person name="Davalos L.M."/>
            <person name="Corthals A.P."/>
            <person name="Power M.L."/>
            <person name="Jones G."/>
            <person name="Ransome R.D."/>
            <person name="Dechmann D.K.N."/>
            <person name="Locatelli A.G."/>
            <person name="Puechmaille S.J."/>
            <person name="Fedrigo O."/>
            <person name="Jarvis E.D."/>
            <person name="Hiller M."/>
            <person name="Vernes S.C."/>
            <person name="Myers E.W."/>
            <person name="Teeling E.C."/>
        </authorList>
    </citation>
    <scope>NUCLEOTIDE SEQUENCE [LARGE SCALE GENOMIC DNA]</scope>
    <source>
        <strain evidence="1">MMolMol1</strain>
        <tissue evidence="1">Muscle</tissue>
    </source>
</reference>
<dbReference type="InterPro" id="IPR028103">
    <property type="entry name" value="Spatacsin"/>
</dbReference>
<protein>
    <submittedName>
        <fullName evidence="1">SPG11 vesicle trafficking associated, spatacsin</fullName>
    </submittedName>
</protein>
<dbReference type="GO" id="GO:0030424">
    <property type="term" value="C:axon"/>
    <property type="evidence" value="ECO:0007669"/>
    <property type="project" value="TreeGrafter"/>
</dbReference>
<dbReference type="GO" id="GO:0007409">
    <property type="term" value="P:axonogenesis"/>
    <property type="evidence" value="ECO:0007669"/>
    <property type="project" value="TreeGrafter"/>
</dbReference>
<gene>
    <name evidence="1" type="ORF">HJG59_017281</name>
</gene>
<dbReference type="GO" id="GO:0048489">
    <property type="term" value="P:synaptic vesicle transport"/>
    <property type="evidence" value="ECO:0007669"/>
    <property type="project" value="TreeGrafter"/>
</dbReference>
<proteinExistence type="predicted"/>
<dbReference type="GO" id="GO:0005737">
    <property type="term" value="C:cytoplasm"/>
    <property type="evidence" value="ECO:0007669"/>
    <property type="project" value="TreeGrafter"/>
</dbReference>
<accession>A0A7J8K2E2</accession>
<sequence length="361" mass="40746">MFPERDAEIRVLNCFTLPLPAQAVDSIIDAQLCKGIFFVLSSLGWIYIFDIVDGTHVAHVDLALHQEDICNEQQQEPAKISSFTSLKVSQDLDVVVIVSSSNSAIALNLNLYFRQHPRHLFHEKTLEDIPIEGAKGIDEDDPVNSDYNMKLTKFSFQVDRSWKAQLLSLNETIKSSKLEVSHYAPWFKDILHLESPESNNHCTSVPGWAFIPQDVMHSQYNFPQKDLAKTSDPGRAWKIMHISEQKEPIELKCVSVTGFTALFAWTVERTGYTIVLWDLETEGMQCFSIGKKCIPIDSSGDRQLCLVMTENGLSLIFFGLTQEEFLNRLMIHGSASTVDSLCHLNGWGRCSIPIHALEVTE</sequence>
<dbReference type="GO" id="GO:0030425">
    <property type="term" value="C:dendrite"/>
    <property type="evidence" value="ECO:0007669"/>
    <property type="project" value="TreeGrafter"/>
</dbReference>
<dbReference type="AlphaFoldDB" id="A0A7J8K2E2"/>
<dbReference type="PANTHER" id="PTHR13650">
    <property type="entry name" value="SPATACSIN"/>
    <property type="match status" value="1"/>
</dbReference>
<dbReference type="PANTHER" id="PTHR13650:SF0">
    <property type="entry name" value="SPATACSIN"/>
    <property type="match status" value="1"/>
</dbReference>
<evidence type="ECO:0000313" key="2">
    <source>
        <dbReference type="Proteomes" id="UP000550707"/>
    </source>
</evidence>
<evidence type="ECO:0000313" key="1">
    <source>
        <dbReference type="EMBL" id="KAF6502799.1"/>
    </source>
</evidence>
<dbReference type="Proteomes" id="UP000550707">
    <property type="component" value="Unassembled WGS sequence"/>
</dbReference>
<comment type="caution">
    <text evidence="1">The sequence shown here is derived from an EMBL/GenBank/DDBJ whole genome shotgun (WGS) entry which is preliminary data.</text>
</comment>